<protein>
    <submittedName>
        <fullName evidence="1">Dioxygenases related to 2-nitropropane dioxygenase</fullName>
    </submittedName>
</protein>
<evidence type="ECO:0000313" key="1">
    <source>
        <dbReference type="EMBL" id="CDG41270.1"/>
    </source>
</evidence>
<dbReference type="EMBL" id="CBLX010000027">
    <property type="protein sequence ID" value="CDG41270.1"/>
    <property type="molecule type" value="Genomic_DNA"/>
</dbReference>
<name>A0A060QJX2_9PROT</name>
<dbReference type="Gene3D" id="3.20.20.70">
    <property type="entry name" value="Aldolase class I"/>
    <property type="match status" value="1"/>
</dbReference>
<proteinExistence type="predicted"/>
<keyword evidence="1" id="KW-0223">Dioxygenase</keyword>
<accession>A0A060QJX2</accession>
<comment type="caution">
    <text evidence="1">The sequence shown here is derived from an EMBL/GenBank/DDBJ whole genome shotgun (WGS) entry which is preliminary data.</text>
</comment>
<dbReference type="eggNOG" id="COG2070">
    <property type="taxonomic scope" value="Bacteria"/>
</dbReference>
<dbReference type="RefSeq" id="WP_023979581.1">
    <property type="nucleotide sequence ID" value="NZ_CBLX010000027.1"/>
</dbReference>
<dbReference type="PANTHER" id="PTHR32332">
    <property type="entry name" value="2-NITROPROPANE DIOXYGENASE"/>
    <property type="match status" value="1"/>
</dbReference>
<dbReference type="InterPro" id="IPR013785">
    <property type="entry name" value="Aldolase_TIM"/>
</dbReference>
<dbReference type="PANTHER" id="PTHR32332:SF18">
    <property type="entry name" value="2-NITROPROPANE DIOXYGENASE"/>
    <property type="match status" value="1"/>
</dbReference>
<reference evidence="1 2" key="2">
    <citation type="journal article" date="2014" name="PLoS ONE">
        <title>Evolution of mitochondria reconstructed from the energy metabolism of living bacteria.</title>
        <authorList>
            <person name="Degli Esposti M."/>
            <person name="Chouaia B."/>
            <person name="Comandatore F."/>
            <person name="Crotti E."/>
            <person name="Sassera D."/>
            <person name="Lievens P.M."/>
            <person name="Daffonchio D."/>
            <person name="Bandi C."/>
        </authorList>
    </citation>
    <scope>NUCLEOTIDE SEQUENCE [LARGE SCALE GENOMIC DNA]</scope>
    <source>
        <strain evidence="1 2">SF2.1</strain>
    </source>
</reference>
<dbReference type="AlphaFoldDB" id="A0A060QJX2"/>
<evidence type="ECO:0000313" key="2">
    <source>
        <dbReference type="Proteomes" id="UP000027583"/>
    </source>
</evidence>
<dbReference type="Proteomes" id="UP000027583">
    <property type="component" value="Unassembled WGS sequence"/>
</dbReference>
<organism evidence="1 2">
    <name type="scientific">Asaia bogorensis</name>
    <dbReference type="NCBI Taxonomy" id="91915"/>
    <lineage>
        <taxon>Bacteria</taxon>
        <taxon>Pseudomonadati</taxon>
        <taxon>Pseudomonadota</taxon>
        <taxon>Alphaproteobacteria</taxon>
        <taxon>Acetobacterales</taxon>
        <taxon>Acetobacteraceae</taxon>
        <taxon>Asaia</taxon>
    </lineage>
</organism>
<dbReference type="SUPFAM" id="SSF51412">
    <property type="entry name" value="Inosine monophosphate dehydrogenase (IMPDH)"/>
    <property type="match status" value="1"/>
</dbReference>
<sequence length="476" mass="52578">MMSIDTVRMSGREVLPLVEGGKGVSVSTGISAGHWAAAGGVGTVSAVNADSYDADGNRIPQIYSGRTRRERHEELIRYAIEGGITQVRIAREIAGSKGMINANLLWEMGGAEQVIEGILEGAPGMIDGLTCGAGMPYRLSEIAARHRVHYYPIVSSARAFNALWKRSYSKTSELLGGVVYEDPWRAGGHNGLSNTENPLKPEDPYPRVAALRKSMNQFGLETVPIIMAGGVWWLEEWAHWFNNPEVGPIVFQFGTRPLLTQESPIPDAWKRRLRRLHEGDVYLNRFSPTGFYSSAVNNSFMRNLRGRSERQVAYSSEPVGEHDTAHGIGARKREVWMTATDREHVLVWEAAGYTEAMRTPDSTLVFVTPEESRVIVADQVACMGCLSECRFSNWSQRGPNYTNGAKSDPRSFCIQKSLQDIAHADDSMGIEAADQLVDHNLMFGGTNAWRFGSDPFYADGFTPTVGQLVEQIMTGR</sequence>
<keyword evidence="1" id="KW-0560">Oxidoreductase</keyword>
<dbReference type="GO" id="GO:0051213">
    <property type="term" value="F:dioxygenase activity"/>
    <property type="evidence" value="ECO:0007669"/>
    <property type="project" value="UniProtKB-KW"/>
</dbReference>
<dbReference type="Pfam" id="PF03060">
    <property type="entry name" value="NMO"/>
    <property type="match status" value="1"/>
</dbReference>
<reference evidence="1 2" key="1">
    <citation type="journal article" date="2014" name="Genome Biol. Evol.">
        <title>Acetic acid bacteria genomes reveal functional traits for adaptation to life in insect guts.</title>
        <authorList>
            <person name="Chouaia B."/>
            <person name="Gaiarsa S."/>
            <person name="Crotti E."/>
            <person name="Comandatore F."/>
            <person name="Degli Esposti M."/>
            <person name="Ricci I."/>
            <person name="Alma A."/>
            <person name="Favia G."/>
            <person name="Bandi C."/>
            <person name="Daffonchio D."/>
        </authorList>
    </citation>
    <scope>NUCLEOTIDE SEQUENCE [LARGE SCALE GENOMIC DNA]</scope>
    <source>
        <strain evidence="1 2">SF2.1</strain>
    </source>
</reference>
<gene>
    <name evidence="1" type="ORF">ASAP_3225</name>
</gene>